<evidence type="ECO:0000256" key="13">
    <source>
        <dbReference type="SAM" id="Phobius"/>
    </source>
</evidence>
<dbReference type="InterPro" id="IPR000157">
    <property type="entry name" value="TIR_dom"/>
</dbReference>
<comment type="similarity">
    <text evidence="2">Belongs to the Toll-like receptor family.</text>
</comment>
<sequence>MLFRSAIKLLIVLCLVVKNVTTFNPNDDYYDPPKYNAEVFLPVPQYIGEDQSGCICREVPNVFTLCFGITKCNALPITLNISTPVLSIIGTHVSEIHAGDLSNLCFLKDFKLEGNFNLTYIAPGIFGESFDRLENLSISYNRNLKTLQPDTFIGLINLKQVFLIKNGFTNLYDITVNLSPNILPSLRKLSLNENTFTTIFENSFSQMENSSLEELDLILCNLQYVHPNFLLPLKHLQALRIGENFLNESVISDSLVTVIKHKLPLKLLNLYSTGFRVHLPKQLLEIIASSNITNLNLAKNQFQIIPSRSFPHMPNLKSLDLTETLIYDIADDAFINLPKLQSLTLSDNNLVSIPKGILLPQLTKLVIKENSQNGAKASYFEIQEGAFLKLANLEYLDLSYNNLAHLFQHTFKGLVKLKFLDLKNCTIYRMQNRTFVHVKNLRMLNLENNFFITNNYPVGLTVDMLEGLENLEVLLLGGHSVTYFSKYGNPFENLKSLKHLGLDRNLLVSISPDQFLALNRLEILDMSFNLMKVWQERIFTNNTQLKVFLLDHNKLAYFTPAMLEDFSNLTTLSLAYNSFSCDCASYQQYELFTRHSDKQVEEVLRPAGITCLTPVTSSKHVFYNILDYFEGVRQGDIRCYIDHGLFVVIPAVLLLILFTSLAILGYFYRWHIKYWVFLVRIQLNRNAKLRRKRTIKTDKNYKYDAFISYSSEDRNFVVRLVSMLEDYAPYLKLCVYERDFNVGHFISECVLACISDSRKIVLVVSDNYAKSQWCRWESHIAEHHRLFFEDGNGDFVDDTIVVIKLGTVNKSNMTPMLKFLLKTRIYLQWEHDDNKQKLFWNKLRTTLAASKFEQITQVTHM</sequence>
<accession>A0A6P7FT83</accession>
<dbReference type="PANTHER" id="PTHR24365:SF530">
    <property type="entry name" value="MSTPROX-RELATED"/>
    <property type="match status" value="1"/>
</dbReference>
<keyword evidence="8" id="KW-0391">Immunity</keyword>
<comment type="subcellular location">
    <subcellularLocation>
        <location evidence="1">Membrane</location>
        <topology evidence="1">Single-pass type I membrane protein</topology>
    </subcellularLocation>
</comment>
<keyword evidence="11" id="KW-0675">Receptor</keyword>
<gene>
    <name evidence="16" type="primary">LOC114330778</name>
</gene>
<dbReference type="PROSITE" id="PS50104">
    <property type="entry name" value="TIR"/>
    <property type="match status" value="1"/>
</dbReference>
<dbReference type="InterPro" id="IPR003591">
    <property type="entry name" value="Leu-rich_rpt_typical-subtyp"/>
</dbReference>
<dbReference type="InterPro" id="IPR001611">
    <property type="entry name" value="Leu-rich_rpt"/>
</dbReference>
<evidence type="ECO:0000256" key="11">
    <source>
        <dbReference type="ARBA" id="ARBA00023170"/>
    </source>
</evidence>
<evidence type="ECO:0000256" key="8">
    <source>
        <dbReference type="ARBA" id="ARBA00022859"/>
    </source>
</evidence>
<evidence type="ECO:0000256" key="5">
    <source>
        <dbReference type="ARBA" id="ARBA00022692"/>
    </source>
</evidence>
<dbReference type="Gene3D" id="3.80.10.10">
    <property type="entry name" value="Ribonuclease Inhibitor"/>
    <property type="match status" value="4"/>
</dbReference>
<keyword evidence="3" id="KW-0399">Innate immunity</keyword>
<dbReference type="InParanoid" id="A0A6P7FT83"/>
<dbReference type="SUPFAM" id="SSF52200">
    <property type="entry name" value="Toll/Interleukin receptor TIR domain"/>
    <property type="match status" value="1"/>
</dbReference>
<organism evidence="16">
    <name type="scientific">Diabrotica virgifera virgifera</name>
    <name type="common">western corn rootworm</name>
    <dbReference type="NCBI Taxonomy" id="50390"/>
    <lineage>
        <taxon>Eukaryota</taxon>
        <taxon>Metazoa</taxon>
        <taxon>Ecdysozoa</taxon>
        <taxon>Arthropoda</taxon>
        <taxon>Hexapoda</taxon>
        <taxon>Insecta</taxon>
        <taxon>Pterygota</taxon>
        <taxon>Neoptera</taxon>
        <taxon>Endopterygota</taxon>
        <taxon>Coleoptera</taxon>
        <taxon>Polyphaga</taxon>
        <taxon>Cucujiformia</taxon>
        <taxon>Chrysomeloidea</taxon>
        <taxon>Chrysomelidae</taxon>
        <taxon>Galerucinae</taxon>
        <taxon>Diabroticina</taxon>
        <taxon>Diabroticites</taxon>
        <taxon>Diabrotica</taxon>
    </lineage>
</organism>
<dbReference type="SMART" id="SM00255">
    <property type="entry name" value="TIR"/>
    <property type="match status" value="1"/>
</dbReference>
<keyword evidence="7" id="KW-0677">Repeat</keyword>
<dbReference type="RefSeq" id="XP_028135990.1">
    <property type="nucleotide sequence ID" value="XM_028280189.1"/>
</dbReference>
<dbReference type="GO" id="GO:0005886">
    <property type="term" value="C:plasma membrane"/>
    <property type="evidence" value="ECO:0007669"/>
    <property type="project" value="TreeGrafter"/>
</dbReference>
<evidence type="ECO:0000256" key="14">
    <source>
        <dbReference type="SAM" id="SignalP"/>
    </source>
</evidence>
<dbReference type="Pfam" id="PF13855">
    <property type="entry name" value="LRR_8"/>
    <property type="match status" value="3"/>
</dbReference>
<dbReference type="FunFam" id="3.40.50.10140:FF:000001">
    <property type="entry name" value="Toll-like receptor 2"/>
    <property type="match status" value="1"/>
</dbReference>
<evidence type="ECO:0000313" key="16">
    <source>
        <dbReference type="RefSeq" id="XP_028135990.1"/>
    </source>
</evidence>
<dbReference type="PIRSF" id="PIRSF037595">
    <property type="entry name" value="Toll-like_receptor"/>
    <property type="match status" value="1"/>
</dbReference>
<evidence type="ECO:0000256" key="12">
    <source>
        <dbReference type="ARBA" id="ARBA00023180"/>
    </source>
</evidence>
<dbReference type="GO" id="GO:0002224">
    <property type="term" value="P:toll-like receptor signaling pathway"/>
    <property type="evidence" value="ECO:0007669"/>
    <property type="project" value="InterPro"/>
</dbReference>
<evidence type="ECO:0000256" key="6">
    <source>
        <dbReference type="ARBA" id="ARBA00022729"/>
    </source>
</evidence>
<dbReference type="PROSITE" id="PS51450">
    <property type="entry name" value="LRR"/>
    <property type="match status" value="3"/>
</dbReference>
<dbReference type="Pfam" id="PF01582">
    <property type="entry name" value="TIR"/>
    <property type="match status" value="1"/>
</dbReference>
<dbReference type="InterPro" id="IPR017241">
    <property type="entry name" value="Toll-like_receptor"/>
</dbReference>
<evidence type="ECO:0000256" key="1">
    <source>
        <dbReference type="ARBA" id="ARBA00004479"/>
    </source>
</evidence>
<keyword evidence="9 13" id="KW-1133">Transmembrane helix</keyword>
<keyword evidence="10 13" id="KW-0472">Membrane</keyword>
<dbReference type="PANTHER" id="PTHR24365">
    <property type="entry name" value="TOLL-LIKE RECEPTOR"/>
    <property type="match status" value="1"/>
</dbReference>
<feature type="domain" description="TIR" evidence="15">
    <location>
        <begin position="701"/>
        <end position="847"/>
    </location>
</feature>
<dbReference type="SMART" id="SM00369">
    <property type="entry name" value="LRR_TYP"/>
    <property type="match status" value="9"/>
</dbReference>
<keyword evidence="6 14" id="KW-0732">Signal</keyword>
<dbReference type="InterPro" id="IPR035897">
    <property type="entry name" value="Toll_tir_struct_dom_sf"/>
</dbReference>
<keyword evidence="12" id="KW-0325">Glycoprotein</keyword>
<name>A0A6P7FT83_DIAVI</name>
<feature type="transmembrane region" description="Helical" evidence="13">
    <location>
        <begin position="644"/>
        <end position="668"/>
    </location>
</feature>
<keyword evidence="4" id="KW-0433">Leucine-rich repeat</keyword>
<evidence type="ECO:0000256" key="2">
    <source>
        <dbReference type="ARBA" id="ARBA00009634"/>
    </source>
</evidence>
<keyword evidence="5 13" id="KW-0812">Transmembrane</keyword>
<evidence type="ECO:0000256" key="7">
    <source>
        <dbReference type="ARBA" id="ARBA00022737"/>
    </source>
</evidence>
<dbReference type="GO" id="GO:0004888">
    <property type="term" value="F:transmembrane signaling receptor activity"/>
    <property type="evidence" value="ECO:0007669"/>
    <property type="project" value="InterPro"/>
</dbReference>
<dbReference type="SUPFAM" id="SSF52058">
    <property type="entry name" value="L domain-like"/>
    <property type="match status" value="2"/>
</dbReference>
<protein>
    <submittedName>
        <fullName evidence="16">Toll-like receptor Tollo</fullName>
    </submittedName>
</protein>
<evidence type="ECO:0000259" key="15">
    <source>
        <dbReference type="PROSITE" id="PS50104"/>
    </source>
</evidence>
<proteinExistence type="inferred from homology"/>
<feature type="signal peptide" evidence="14">
    <location>
        <begin position="1"/>
        <end position="22"/>
    </location>
</feature>
<dbReference type="GO" id="GO:0045087">
    <property type="term" value="P:innate immune response"/>
    <property type="evidence" value="ECO:0007669"/>
    <property type="project" value="UniProtKB-KW"/>
</dbReference>
<evidence type="ECO:0000256" key="10">
    <source>
        <dbReference type="ARBA" id="ARBA00023136"/>
    </source>
</evidence>
<dbReference type="Gene3D" id="3.40.50.10140">
    <property type="entry name" value="Toll/interleukin-1 receptor homology (TIR) domain"/>
    <property type="match status" value="1"/>
</dbReference>
<evidence type="ECO:0000256" key="9">
    <source>
        <dbReference type="ARBA" id="ARBA00022989"/>
    </source>
</evidence>
<evidence type="ECO:0000256" key="3">
    <source>
        <dbReference type="ARBA" id="ARBA00022588"/>
    </source>
</evidence>
<evidence type="ECO:0000256" key="4">
    <source>
        <dbReference type="ARBA" id="ARBA00022614"/>
    </source>
</evidence>
<feature type="chain" id="PRO_5027729783" evidence="14">
    <location>
        <begin position="23"/>
        <end position="861"/>
    </location>
</feature>
<reference evidence="16" key="1">
    <citation type="submission" date="2025-08" db="UniProtKB">
        <authorList>
            <consortium name="RefSeq"/>
        </authorList>
    </citation>
    <scope>IDENTIFICATION</scope>
    <source>
        <tissue evidence="16">Whole insect</tissue>
    </source>
</reference>
<dbReference type="AlphaFoldDB" id="A0A6P7FT83"/>
<dbReference type="InterPro" id="IPR032675">
    <property type="entry name" value="LRR_dom_sf"/>
</dbReference>